<evidence type="ECO:0000259" key="3">
    <source>
        <dbReference type="Pfam" id="PF01361"/>
    </source>
</evidence>
<proteinExistence type="inferred from homology"/>
<accession>A0A0L8BS82</accession>
<reference evidence="5" key="1">
    <citation type="submission" date="2015-07" db="EMBL/GenBank/DDBJ databases">
        <title>Whole genome sequence of an Ensifer adhaerens strain isolated from a cave pool in the Wind Cave National Park.</title>
        <authorList>
            <person name="Eng W.W.H."/>
            <person name="Gan H.M."/>
            <person name="Barton H.A."/>
            <person name="Savka M.A."/>
        </authorList>
    </citation>
    <scope>NUCLEOTIDE SEQUENCE [LARGE SCALE GENOMIC DNA]</scope>
    <source>
        <strain evidence="5">SD006</strain>
    </source>
</reference>
<dbReference type="EMBL" id="LGAP01000011">
    <property type="protein sequence ID" value="KOF17443.1"/>
    <property type="molecule type" value="Genomic_DNA"/>
</dbReference>
<dbReference type="Proteomes" id="UP000037425">
    <property type="component" value="Unassembled WGS sequence"/>
</dbReference>
<dbReference type="InterPro" id="IPR014347">
    <property type="entry name" value="Tautomerase/MIF_sf"/>
</dbReference>
<dbReference type="PANTHER" id="PTHR35530">
    <property type="entry name" value="TAUTOMERASE-RELATED"/>
    <property type="match status" value="1"/>
</dbReference>
<dbReference type="PANTHER" id="PTHR35530:SF1">
    <property type="entry name" value="2-HYDROXYMUCONATE TAUTOMERASE"/>
    <property type="match status" value="1"/>
</dbReference>
<keyword evidence="2" id="KW-0413">Isomerase</keyword>
<dbReference type="GO" id="GO:0016853">
    <property type="term" value="F:isomerase activity"/>
    <property type="evidence" value="ECO:0007669"/>
    <property type="project" value="UniProtKB-KW"/>
</dbReference>
<feature type="domain" description="4-oxalocrotonate tautomerase-like" evidence="3">
    <location>
        <begin position="2"/>
        <end position="60"/>
    </location>
</feature>
<comment type="similarity">
    <text evidence="1">Belongs to the 4-oxalocrotonate tautomerase family.</text>
</comment>
<dbReference type="PATRIC" id="fig|106592.7.peg.1279"/>
<dbReference type="OrthoDB" id="9803586at2"/>
<evidence type="ECO:0000313" key="4">
    <source>
        <dbReference type="EMBL" id="KOF17443.1"/>
    </source>
</evidence>
<sequence>MPIINITVTGKADPALSRRIAAAVSDLTAKHLHKDPTITAIVVNYADPAHWFAGGRSLAAQGTNSFWLDIKVVDGTNTKQEMASYLEAVFAGFQQLLGNVHSESYILVHEVSAAAYGFEGKTQEFRYISNKLKAAA</sequence>
<evidence type="ECO:0000313" key="5">
    <source>
        <dbReference type="Proteomes" id="UP000037425"/>
    </source>
</evidence>
<name>A0A0L8BS82_ENSAD</name>
<evidence type="ECO:0000256" key="1">
    <source>
        <dbReference type="ARBA" id="ARBA00006723"/>
    </source>
</evidence>
<gene>
    <name evidence="4" type="ORF">AC244_17485</name>
</gene>
<dbReference type="RefSeq" id="WP_053250204.1">
    <property type="nucleotide sequence ID" value="NZ_LGAP01000011.1"/>
</dbReference>
<comment type="caution">
    <text evidence="4">The sequence shown here is derived from an EMBL/GenBank/DDBJ whole genome shotgun (WGS) entry which is preliminary data.</text>
</comment>
<protein>
    <submittedName>
        <fullName evidence="4">4-oxalocrotonate tautomerase</fullName>
    </submittedName>
</protein>
<dbReference type="Gene3D" id="3.30.429.10">
    <property type="entry name" value="Macrophage Migration Inhibitory Factor"/>
    <property type="match status" value="2"/>
</dbReference>
<evidence type="ECO:0000256" key="2">
    <source>
        <dbReference type="ARBA" id="ARBA00023235"/>
    </source>
</evidence>
<organism evidence="4 5">
    <name type="scientific">Ensifer adhaerens</name>
    <name type="common">Sinorhizobium morelense</name>
    <dbReference type="NCBI Taxonomy" id="106592"/>
    <lineage>
        <taxon>Bacteria</taxon>
        <taxon>Pseudomonadati</taxon>
        <taxon>Pseudomonadota</taxon>
        <taxon>Alphaproteobacteria</taxon>
        <taxon>Hyphomicrobiales</taxon>
        <taxon>Rhizobiaceae</taxon>
        <taxon>Sinorhizobium/Ensifer group</taxon>
        <taxon>Ensifer</taxon>
    </lineage>
</organism>
<dbReference type="InterPro" id="IPR004370">
    <property type="entry name" value="4-OT-like_dom"/>
</dbReference>
<dbReference type="AlphaFoldDB" id="A0A0L8BS82"/>
<dbReference type="Pfam" id="PF01361">
    <property type="entry name" value="Tautomerase"/>
    <property type="match status" value="1"/>
</dbReference>
<dbReference type="SUPFAM" id="SSF55331">
    <property type="entry name" value="Tautomerase/MIF"/>
    <property type="match status" value="1"/>
</dbReference>